<sequence>MQRKLPYKISTLAGVAIVMANMVGTGAFTSLGFQLKDMDHPLSILTLWILGGILSLAGAISYAEVGTYIRKSGGEYAFLSEMYHPIAGYLSGWISVTVGFAAPIALATIAFTEYFSFGDYNTQWIAISVIAVITLIHTKSMKTSAEFQIFSTLFKVLIMVVIILSGAITAGQSDISYDINQHYFSEIKSGAFAIALIYVSYSYSGWNAAAYISEEFENPRKSLPVALIGGTLLVTILYTLLQFVFLKHIPVAELAGNLDVGEIAAKKMFGADFGQLFGMIIAFLLVSSISAMVWVGPRVTASMAVEHNLWQYFKAEKKEVPERAFWLQFLLSAILIVTGTFEQIMIYCGVLLSVSTMLVVLAVFLIRFKTRNKSNNAYRSPFFPFFQVLYLSGSLWMIGYTIIHHPLETIIGFLNLVLGLATYYWSSRLKADPSF</sequence>
<accession>A0ABW9K0K7</accession>
<dbReference type="PANTHER" id="PTHR11785">
    <property type="entry name" value="AMINO ACID TRANSPORTER"/>
    <property type="match status" value="1"/>
</dbReference>
<feature type="transmembrane region" description="Helical" evidence="5">
    <location>
        <begin position="320"/>
        <end position="338"/>
    </location>
</feature>
<organism evidence="6 7">
    <name type="scientific">Chryseobacterium kwangjuense</name>
    <dbReference type="NCBI Taxonomy" id="267125"/>
    <lineage>
        <taxon>Bacteria</taxon>
        <taxon>Pseudomonadati</taxon>
        <taxon>Bacteroidota</taxon>
        <taxon>Flavobacteriia</taxon>
        <taxon>Flavobacteriales</taxon>
        <taxon>Weeksellaceae</taxon>
        <taxon>Chryseobacterium group</taxon>
        <taxon>Chryseobacterium</taxon>
    </lineage>
</organism>
<proteinExistence type="predicted"/>
<dbReference type="Pfam" id="PF13520">
    <property type="entry name" value="AA_permease_2"/>
    <property type="match status" value="1"/>
</dbReference>
<feature type="transmembrane region" description="Helical" evidence="5">
    <location>
        <begin position="12"/>
        <end position="33"/>
    </location>
</feature>
<evidence type="ECO:0000256" key="5">
    <source>
        <dbReference type="SAM" id="Phobius"/>
    </source>
</evidence>
<evidence type="ECO:0000256" key="4">
    <source>
        <dbReference type="ARBA" id="ARBA00023136"/>
    </source>
</evidence>
<reference evidence="6 7" key="1">
    <citation type="submission" date="2024-12" db="EMBL/GenBank/DDBJ databases">
        <title>Draft genome sequence of Chryseobacterium kwangjuense AG447.</title>
        <authorList>
            <person name="Cheptsov V.S."/>
            <person name="Belov A."/>
            <person name="Zavarzina A.G."/>
        </authorList>
    </citation>
    <scope>NUCLEOTIDE SEQUENCE [LARGE SCALE GENOMIC DNA]</scope>
    <source>
        <strain evidence="6 7">AG447</strain>
    </source>
</reference>
<feature type="transmembrane region" description="Helical" evidence="5">
    <location>
        <begin position="123"/>
        <end position="140"/>
    </location>
</feature>
<feature type="transmembrane region" description="Helical" evidence="5">
    <location>
        <begin position="152"/>
        <end position="171"/>
    </location>
</feature>
<feature type="transmembrane region" description="Helical" evidence="5">
    <location>
        <begin position="86"/>
        <end position="111"/>
    </location>
</feature>
<feature type="transmembrane region" description="Helical" evidence="5">
    <location>
        <begin position="276"/>
        <end position="299"/>
    </location>
</feature>
<evidence type="ECO:0000256" key="2">
    <source>
        <dbReference type="ARBA" id="ARBA00022692"/>
    </source>
</evidence>
<feature type="transmembrane region" description="Helical" evidence="5">
    <location>
        <begin position="409"/>
        <end position="426"/>
    </location>
</feature>
<dbReference type="PIRSF" id="PIRSF006060">
    <property type="entry name" value="AA_transporter"/>
    <property type="match status" value="1"/>
</dbReference>
<keyword evidence="4 5" id="KW-0472">Membrane</keyword>
<feature type="transmembrane region" description="Helical" evidence="5">
    <location>
        <begin position="380"/>
        <end position="403"/>
    </location>
</feature>
<gene>
    <name evidence="6" type="ORF">ACKW6Q_02120</name>
</gene>
<evidence type="ECO:0000256" key="3">
    <source>
        <dbReference type="ARBA" id="ARBA00022989"/>
    </source>
</evidence>
<keyword evidence="3 5" id="KW-1133">Transmembrane helix</keyword>
<evidence type="ECO:0000313" key="6">
    <source>
        <dbReference type="EMBL" id="MFN1215759.1"/>
    </source>
</evidence>
<comment type="subcellular location">
    <subcellularLocation>
        <location evidence="1">Membrane</location>
        <topology evidence="1">Multi-pass membrane protein</topology>
    </subcellularLocation>
</comment>
<feature type="transmembrane region" description="Helical" evidence="5">
    <location>
        <begin position="344"/>
        <end position="368"/>
    </location>
</feature>
<dbReference type="Proteomes" id="UP001634154">
    <property type="component" value="Unassembled WGS sequence"/>
</dbReference>
<evidence type="ECO:0000313" key="7">
    <source>
        <dbReference type="Proteomes" id="UP001634154"/>
    </source>
</evidence>
<feature type="transmembrane region" description="Helical" evidence="5">
    <location>
        <begin position="191"/>
        <end position="213"/>
    </location>
</feature>
<evidence type="ECO:0000256" key="1">
    <source>
        <dbReference type="ARBA" id="ARBA00004141"/>
    </source>
</evidence>
<dbReference type="PANTHER" id="PTHR11785:SF512">
    <property type="entry name" value="SOBREMESA, ISOFORM B"/>
    <property type="match status" value="1"/>
</dbReference>
<dbReference type="RefSeq" id="WP_409355535.1">
    <property type="nucleotide sequence ID" value="NZ_JBJXVJ010000001.1"/>
</dbReference>
<name>A0ABW9K0K7_9FLAO</name>
<feature type="transmembrane region" description="Helical" evidence="5">
    <location>
        <begin position="225"/>
        <end position="245"/>
    </location>
</feature>
<dbReference type="InterPro" id="IPR050598">
    <property type="entry name" value="AminoAcid_Transporter"/>
</dbReference>
<keyword evidence="2 5" id="KW-0812">Transmembrane</keyword>
<dbReference type="Gene3D" id="1.20.1740.10">
    <property type="entry name" value="Amino acid/polyamine transporter I"/>
    <property type="match status" value="1"/>
</dbReference>
<dbReference type="EMBL" id="JBJXVJ010000001">
    <property type="protein sequence ID" value="MFN1215759.1"/>
    <property type="molecule type" value="Genomic_DNA"/>
</dbReference>
<comment type="caution">
    <text evidence="6">The sequence shown here is derived from an EMBL/GenBank/DDBJ whole genome shotgun (WGS) entry which is preliminary data.</text>
</comment>
<dbReference type="InterPro" id="IPR002293">
    <property type="entry name" value="AA/rel_permease1"/>
</dbReference>
<feature type="transmembrane region" description="Helical" evidence="5">
    <location>
        <begin position="45"/>
        <end position="65"/>
    </location>
</feature>
<protein>
    <submittedName>
        <fullName evidence="6">APC family permease</fullName>
    </submittedName>
</protein>
<keyword evidence="7" id="KW-1185">Reference proteome</keyword>